<dbReference type="STRING" id="1121353.H924_07325"/>
<gene>
    <name evidence="2" type="ORF">H924_07325</name>
</gene>
<dbReference type="HOGENOM" id="CLU_2842313_0_0_11"/>
<proteinExistence type="predicted"/>
<evidence type="ECO:0000313" key="3">
    <source>
        <dbReference type="Proteomes" id="UP000011760"/>
    </source>
</evidence>
<evidence type="ECO:0000313" key="2">
    <source>
        <dbReference type="EMBL" id="AGG66907.1"/>
    </source>
</evidence>
<dbReference type="RefSeq" id="WP_015651338.1">
    <property type="nucleotide sequence ID" value="NC_020506.1"/>
</dbReference>
<dbReference type="KEGG" id="ccn:H924_07325"/>
<dbReference type="AlphaFoldDB" id="M1UUE6"/>
<dbReference type="EMBL" id="CP004354">
    <property type="protein sequence ID" value="AGG66907.1"/>
    <property type="molecule type" value="Genomic_DNA"/>
</dbReference>
<protein>
    <recommendedName>
        <fullName evidence="1">Helix-turn-helix domain-containing protein</fullName>
    </recommendedName>
</protein>
<name>M1UUE6_9CORY</name>
<evidence type="ECO:0000259" key="1">
    <source>
        <dbReference type="Pfam" id="PF12728"/>
    </source>
</evidence>
<sequence>MSRKLTYSAGETAELLGIAKSTLLKHAYAGSLEPPFRWHRVGGVGGAVRFVAKDIDEHLGIEDAA</sequence>
<reference evidence="2 3" key="1">
    <citation type="submission" date="2013-02" db="EMBL/GenBank/DDBJ databases">
        <title>The complete genome sequence of Corynebacterium callunae DSM 20147.</title>
        <authorList>
            <person name="Ruckert C."/>
            <person name="Albersmeier A."/>
            <person name="Kalinowski J."/>
        </authorList>
    </citation>
    <scope>NUCLEOTIDE SEQUENCE [LARGE SCALE GENOMIC DNA]</scope>
    <source>
        <strain evidence="2 3">DSM 20147</strain>
    </source>
</reference>
<accession>M1UUE6</accession>
<keyword evidence="3" id="KW-1185">Reference proteome</keyword>
<dbReference type="InterPro" id="IPR041657">
    <property type="entry name" value="HTH_17"/>
</dbReference>
<dbReference type="Proteomes" id="UP000011760">
    <property type="component" value="Chromosome"/>
</dbReference>
<feature type="domain" description="Helix-turn-helix" evidence="1">
    <location>
        <begin position="7"/>
        <end position="59"/>
    </location>
</feature>
<dbReference type="Pfam" id="PF12728">
    <property type="entry name" value="HTH_17"/>
    <property type="match status" value="1"/>
</dbReference>
<organism evidence="2 3">
    <name type="scientific">Corynebacterium callunae DSM 20147</name>
    <dbReference type="NCBI Taxonomy" id="1121353"/>
    <lineage>
        <taxon>Bacteria</taxon>
        <taxon>Bacillati</taxon>
        <taxon>Actinomycetota</taxon>
        <taxon>Actinomycetes</taxon>
        <taxon>Mycobacteriales</taxon>
        <taxon>Corynebacteriaceae</taxon>
        <taxon>Corynebacterium</taxon>
    </lineage>
</organism>